<dbReference type="Proteomes" id="UP000286045">
    <property type="component" value="Unassembled WGS sequence"/>
</dbReference>
<protein>
    <submittedName>
        <fullName evidence="2">Uncharacterized protein</fullName>
    </submittedName>
</protein>
<keyword evidence="3" id="KW-1185">Reference proteome</keyword>
<accession>A0A439CMU3</accession>
<evidence type="ECO:0000256" key="1">
    <source>
        <dbReference type="SAM" id="MobiDB-lite"/>
    </source>
</evidence>
<reference evidence="2 3" key="1">
    <citation type="submission" date="2018-12" db="EMBL/GenBank/DDBJ databases">
        <title>Draft genome sequence of Xylaria grammica IHI A82.</title>
        <authorList>
            <person name="Buettner E."/>
            <person name="Kellner H."/>
        </authorList>
    </citation>
    <scope>NUCLEOTIDE SEQUENCE [LARGE SCALE GENOMIC DNA]</scope>
    <source>
        <strain evidence="2 3">IHI A82</strain>
    </source>
</reference>
<sequence>MHLPISSRTTPTATATIDLTQHSLHDVLAHDKTLWQRPIKWTRAHLLALGVRHSRRRRRCGNEEEDSSDSEQEGECDRSDGDEETHHVALPDLAEHPLGLKVRCMTNGVPYEGRVHFITALLRGPRRLVPSTPAEGQRIVDGVVYRPFTILWTTPQLAVGPRTYDLHFLYHFLLDDKLVLPYLDSSAVLRPRWPVKRRRDRIRPFEPFITAVLIGRAQSSCQASCSNRPGTGDMNTESNTDANIPITTRLLFTHRDEKKYIHVYTAHISHALLDRFRHPNQPPVTPSTDPLIRLDHRRVAYEPPNTFRQRLLAAVSITAVVKMTAAPRQKRPPSPDGGTDTVKRPRLSDHPGPLLCGLNMNLERSSHPL</sequence>
<gene>
    <name evidence="2" type="ORF">EKO27_g11610</name>
</gene>
<feature type="region of interest" description="Disordered" evidence="1">
    <location>
        <begin position="324"/>
        <end position="369"/>
    </location>
</feature>
<feature type="region of interest" description="Disordered" evidence="1">
    <location>
        <begin position="55"/>
        <end position="83"/>
    </location>
</feature>
<dbReference type="EMBL" id="RYZI01000775">
    <property type="protein sequence ID" value="RWA03495.1"/>
    <property type="molecule type" value="Genomic_DNA"/>
</dbReference>
<feature type="compositionally biased region" description="Acidic residues" evidence="1">
    <location>
        <begin position="63"/>
        <end position="74"/>
    </location>
</feature>
<evidence type="ECO:0000313" key="2">
    <source>
        <dbReference type="EMBL" id="RWA03495.1"/>
    </source>
</evidence>
<dbReference type="AlphaFoldDB" id="A0A439CMU3"/>
<proteinExistence type="predicted"/>
<name>A0A439CMU3_9PEZI</name>
<evidence type="ECO:0000313" key="3">
    <source>
        <dbReference type="Proteomes" id="UP000286045"/>
    </source>
</evidence>
<organism evidence="2 3">
    <name type="scientific">Xylaria grammica</name>
    <dbReference type="NCBI Taxonomy" id="363999"/>
    <lineage>
        <taxon>Eukaryota</taxon>
        <taxon>Fungi</taxon>
        <taxon>Dikarya</taxon>
        <taxon>Ascomycota</taxon>
        <taxon>Pezizomycotina</taxon>
        <taxon>Sordariomycetes</taxon>
        <taxon>Xylariomycetidae</taxon>
        <taxon>Xylariales</taxon>
        <taxon>Xylariaceae</taxon>
        <taxon>Xylaria</taxon>
    </lineage>
</organism>
<comment type="caution">
    <text evidence="2">The sequence shown here is derived from an EMBL/GenBank/DDBJ whole genome shotgun (WGS) entry which is preliminary data.</text>
</comment>